<dbReference type="Gene3D" id="3.40.50.280">
    <property type="entry name" value="Cobalamin-binding domain"/>
    <property type="match status" value="1"/>
</dbReference>
<dbReference type="GO" id="GO:0051536">
    <property type="term" value="F:iron-sulfur cluster binding"/>
    <property type="evidence" value="ECO:0007669"/>
    <property type="project" value="UniProtKB-KW"/>
</dbReference>
<dbReference type="PROSITE" id="PS51332">
    <property type="entry name" value="B12_BINDING"/>
    <property type="match status" value="1"/>
</dbReference>
<evidence type="ECO:0000313" key="7">
    <source>
        <dbReference type="EMBL" id="GAF94265.1"/>
    </source>
</evidence>
<feature type="non-terminal residue" evidence="7">
    <location>
        <position position="276"/>
    </location>
</feature>
<dbReference type="InterPro" id="IPR007197">
    <property type="entry name" value="rSAM"/>
</dbReference>
<proteinExistence type="predicted"/>
<evidence type="ECO:0000256" key="4">
    <source>
        <dbReference type="ARBA" id="ARBA00023004"/>
    </source>
</evidence>
<keyword evidence="3" id="KW-0479">Metal-binding</keyword>
<feature type="domain" description="B12-binding" evidence="6">
    <location>
        <begin position="8"/>
        <end position="144"/>
    </location>
</feature>
<dbReference type="Pfam" id="PF02310">
    <property type="entry name" value="B12-binding"/>
    <property type="match status" value="1"/>
</dbReference>
<evidence type="ECO:0000256" key="3">
    <source>
        <dbReference type="ARBA" id="ARBA00022723"/>
    </source>
</evidence>
<dbReference type="GO" id="GO:0003824">
    <property type="term" value="F:catalytic activity"/>
    <property type="evidence" value="ECO:0007669"/>
    <property type="project" value="InterPro"/>
</dbReference>
<dbReference type="SFLD" id="SFLDS00029">
    <property type="entry name" value="Radical_SAM"/>
    <property type="match status" value="1"/>
</dbReference>
<dbReference type="AlphaFoldDB" id="X0V0T3"/>
<dbReference type="SUPFAM" id="SSF52242">
    <property type="entry name" value="Cobalamin (vitamin B12)-binding domain"/>
    <property type="match status" value="1"/>
</dbReference>
<dbReference type="CDD" id="cd02068">
    <property type="entry name" value="radical_SAM_B12_BD"/>
    <property type="match status" value="1"/>
</dbReference>
<dbReference type="SFLD" id="SFLDG01082">
    <property type="entry name" value="B12-binding_domain_containing"/>
    <property type="match status" value="1"/>
</dbReference>
<comment type="cofactor">
    <cofactor evidence="1">
        <name>[4Fe-4S] cluster</name>
        <dbReference type="ChEBI" id="CHEBI:49883"/>
    </cofactor>
</comment>
<evidence type="ECO:0000256" key="1">
    <source>
        <dbReference type="ARBA" id="ARBA00001966"/>
    </source>
</evidence>
<protein>
    <recommendedName>
        <fullName evidence="6">B12-binding domain-containing protein</fullName>
    </recommendedName>
</protein>
<keyword evidence="2" id="KW-0949">S-adenosyl-L-methionine</keyword>
<dbReference type="PANTHER" id="PTHR43409:SF7">
    <property type="entry name" value="BLL1977 PROTEIN"/>
    <property type="match status" value="1"/>
</dbReference>
<organism evidence="7">
    <name type="scientific">marine sediment metagenome</name>
    <dbReference type="NCBI Taxonomy" id="412755"/>
    <lineage>
        <taxon>unclassified sequences</taxon>
        <taxon>metagenomes</taxon>
        <taxon>ecological metagenomes</taxon>
    </lineage>
</organism>
<evidence type="ECO:0000256" key="5">
    <source>
        <dbReference type="ARBA" id="ARBA00023014"/>
    </source>
</evidence>
<reference evidence="7" key="1">
    <citation type="journal article" date="2014" name="Front. Microbiol.">
        <title>High frequency of phylogenetically diverse reductive dehalogenase-homologous genes in deep subseafloor sedimentary metagenomes.</title>
        <authorList>
            <person name="Kawai M."/>
            <person name="Futagami T."/>
            <person name="Toyoda A."/>
            <person name="Takaki Y."/>
            <person name="Nishi S."/>
            <person name="Hori S."/>
            <person name="Arai W."/>
            <person name="Tsubouchi T."/>
            <person name="Morono Y."/>
            <person name="Uchiyama I."/>
            <person name="Ito T."/>
            <person name="Fujiyama A."/>
            <person name="Inagaki F."/>
            <person name="Takami H."/>
        </authorList>
    </citation>
    <scope>NUCLEOTIDE SEQUENCE</scope>
    <source>
        <strain evidence="7">Expedition CK06-06</strain>
    </source>
</reference>
<dbReference type="GO" id="GO:0046872">
    <property type="term" value="F:metal ion binding"/>
    <property type="evidence" value="ECO:0007669"/>
    <property type="project" value="UniProtKB-KW"/>
</dbReference>
<dbReference type="GO" id="GO:0031419">
    <property type="term" value="F:cobalamin binding"/>
    <property type="evidence" value="ECO:0007669"/>
    <property type="project" value="InterPro"/>
</dbReference>
<dbReference type="InterPro" id="IPR051198">
    <property type="entry name" value="BchE-like"/>
</dbReference>
<dbReference type="PANTHER" id="PTHR43409">
    <property type="entry name" value="ANAEROBIC MAGNESIUM-PROTOPORPHYRIN IX MONOMETHYL ESTER CYCLASE-RELATED"/>
    <property type="match status" value="1"/>
</dbReference>
<evidence type="ECO:0000259" key="6">
    <source>
        <dbReference type="PROSITE" id="PS51332"/>
    </source>
</evidence>
<evidence type="ECO:0000256" key="2">
    <source>
        <dbReference type="ARBA" id="ARBA00022691"/>
    </source>
</evidence>
<keyword evidence="4" id="KW-0408">Iron</keyword>
<gene>
    <name evidence="7" type="ORF">S01H1_29971</name>
</gene>
<feature type="non-terminal residue" evidence="7">
    <location>
        <position position="1"/>
    </location>
</feature>
<name>X0V0T3_9ZZZZ</name>
<dbReference type="InterPro" id="IPR036724">
    <property type="entry name" value="Cobalamin-bd_sf"/>
</dbReference>
<dbReference type="InterPro" id="IPR006158">
    <property type="entry name" value="Cobalamin-bd"/>
</dbReference>
<accession>X0V0T3</accession>
<keyword evidence="5" id="KW-0411">Iron-sulfur</keyword>
<sequence length="276" mass="31104">KTILYGPVSDLIPPSPVFEMYPVGFTSIAEYLEGAGYQVRIVNLAVRMLNDRKFDAEAVIRRLRSPVFGIDLHWLVHAHGAIEVAKLVKRCHPEAKVILGGFSASYYYQELLQYPEIDYVLRGDSTEEPFRQLMDCIVNRRQPEAVPNLVWRDSQGRTRENPFCYIPTDLSNVGVSGYNSVIRSVIRHRDLASHIPFKGWLRYPITAVLTCRGCTQNCVVCGGSASAFRRFYNREKAGFRSPESVAQAVKQIGHFSSGPIFILGDLRQPGDDYASE</sequence>
<comment type="caution">
    <text evidence="7">The sequence shown here is derived from an EMBL/GenBank/DDBJ whole genome shotgun (WGS) entry which is preliminary data.</text>
</comment>
<dbReference type="EMBL" id="BARS01018419">
    <property type="protein sequence ID" value="GAF94265.1"/>
    <property type="molecule type" value="Genomic_DNA"/>
</dbReference>